<feature type="compositionally biased region" description="Polar residues" evidence="1">
    <location>
        <begin position="256"/>
        <end position="265"/>
    </location>
</feature>
<feature type="compositionally biased region" description="Basic and acidic residues" evidence="1">
    <location>
        <begin position="144"/>
        <end position="166"/>
    </location>
</feature>
<proteinExistence type="predicted"/>
<keyword evidence="3" id="KW-1185">Reference proteome</keyword>
<evidence type="ECO:0000256" key="1">
    <source>
        <dbReference type="SAM" id="MobiDB-lite"/>
    </source>
</evidence>
<reference evidence="2" key="1">
    <citation type="submission" date="2023-10" db="EMBL/GenBank/DDBJ databases">
        <authorList>
            <person name="Hackl T."/>
        </authorList>
    </citation>
    <scope>NUCLEOTIDE SEQUENCE</scope>
</reference>
<feature type="region of interest" description="Disordered" evidence="1">
    <location>
        <begin position="210"/>
        <end position="348"/>
    </location>
</feature>
<gene>
    <name evidence="2" type="ORF">KHLLAP_LOCUS11521</name>
</gene>
<sequence length="348" mass="38041">MLRLQSTTLSLTMTEVKEFERHRRFRNYLAKDATFELPIRPGPPAPDAQKAPESEPRGDSKQSEHETDSKQHSRTNSQESPTKLLANPPRRPPKSSGSSASNSNTQGPSSSSQSKDSNSSTLSQRPAGFGLPMRRALPPPFSTETRRVSDEHSLPSTRSLREDTRQEPPATPPRRSSLQNNRPAGSTSPLPSGGAIRVFSSAARFVESIIRRPRADSPSSTRATRSESGSPIGEDASDRTLVGDPRLTIYNDALPASSQPQTPQNLPEARHQSRISGAYTAPVPRMVTRSMRRTGAIRGRPDNGRSPNGLNTPGFHGLYGGMENSEDSRLYDEASRLREEGSQEPDPE</sequence>
<protein>
    <submittedName>
        <fullName evidence="2">Uu.00g066780.m01.CDS01</fullName>
    </submittedName>
</protein>
<organism evidence="2 3">
    <name type="scientific">Anthostomella pinea</name>
    <dbReference type="NCBI Taxonomy" id="933095"/>
    <lineage>
        <taxon>Eukaryota</taxon>
        <taxon>Fungi</taxon>
        <taxon>Dikarya</taxon>
        <taxon>Ascomycota</taxon>
        <taxon>Pezizomycotina</taxon>
        <taxon>Sordariomycetes</taxon>
        <taxon>Xylariomycetidae</taxon>
        <taxon>Xylariales</taxon>
        <taxon>Xylariaceae</taxon>
        <taxon>Anthostomella</taxon>
    </lineage>
</organism>
<feature type="compositionally biased region" description="Polar residues" evidence="1">
    <location>
        <begin position="174"/>
        <end position="190"/>
    </location>
</feature>
<dbReference type="EMBL" id="CAUWAG010000018">
    <property type="protein sequence ID" value="CAJ2511053.1"/>
    <property type="molecule type" value="Genomic_DNA"/>
</dbReference>
<evidence type="ECO:0000313" key="2">
    <source>
        <dbReference type="EMBL" id="CAJ2511053.1"/>
    </source>
</evidence>
<evidence type="ECO:0000313" key="3">
    <source>
        <dbReference type="Proteomes" id="UP001295740"/>
    </source>
</evidence>
<feature type="compositionally biased region" description="Low complexity" evidence="1">
    <location>
        <begin position="94"/>
        <end position="124"/>
    </location>
</feature>
<dbReference type="AlphaFoldDB" id="A0AAI8VV79"/>
<feature type="region of interest" description="Disordered" evidence="1">
    <location>
        <begin position="31"/>
        <end position="195"/>
    </location>
</feature>
<dbReference type="Proteomes" id="UP001295740">
    <property type="component" value="Unassembled WGS sequence"/>
</dbReference>
<feature type="compositionally biased region" description="Basic and acidic residues" evidence="1">
    <location>
        <begin position="50"/>
        <end position="71"/>
    </location>
</feature>
<comment type="caution">
    <text evidence="2">The sequence shown here is derived from an EMBL/GenBank/DDBJ whole genome shotgun (WGS) entry which is preliminary data.</text>
</comment>
<feature type="compositionally biased region" description="Polar residues" evidence="1">
    <location>
        <begin position="217"/>
        <end position="229"/>
    </location>
</feature>
<accession>A0AAI8VV79</accession>
<name>A0AAI8VV79_9PEZI</name>
<feature type="compositionally biased region" description="Basic and acidic residues" evidence="1">
    <location>
        <begin position="326"/>
        <end position="341"/>
    </location>
</feature>